<dbReference type="SUPFAM" id="SSF48498">
    <property type="entry name" value="Tetracyclin repressor-like, C-terminal domain"/>
    <property type="match status" value="1"/>
</dbReference>
<dbReference type="PROSITE" id="PS50977">
    <property type="entry name" value="HTH_TETR_2"/>
    <property type="match status" value="1"/>
</dbReference>
<organism evidence="7 8">
    <name type="scientific">Streptomonospora halophila</name>
    <dbReference type="NCBI Taxonomy" id="427369"/>
    <lineage>
        <taxon>Bacteria</taxon>
        <taxon>Bacillati</taxon>
        <taxon>Actinomycetota</taxon>
        <taxon>Actinomycetes</taxon>
        <taxon>Streptosporangiales</taxon>
        <taxon>Nocardiopsidaceae</taxon>
        <taxon>Streptomonospora</taxon>
    </lineage>
</organism>
<dbReference type="Pfam" id="PF13977">
    <property type="entry name" value="TetR_C_6"/>
    <property type="match status" value="1"/>
</dbReference>
<dbReference type="SUPFAM" id="SSF46689">
    <property type="entry name" value="Homeodomain-like"/>
    <property type="match status" value="1"/>
</dbReference>
<sequence>MNSSFEQVPPERAHSGGTRQRLLAAAAALIAEVGWGRVTTRAVAERAGLPLGAVSYHFRGKRELLAQAALETVESALPIGELAAVETLTQLIELITASVARREDSERVLSGVLVETLREAGRDPELTERVTALLAEYRRVLSRLIRAEQERGAVRADADPDAVAALLAASGDGLVLHALLDSTTDTAGAFGALRALLET</sequence>
<evidence type="ECO:0000256" key="2">
    <source>
        <dbReference type="ARBA" id="ARBA00023015"/>
    </source>
</evidence>
<feature type="domain" description="HTH tetR-type" evidence="6">
    <location>
        <begin position="16"/>
        <end position="76"/>
    </location>
</feature>
<dbReference type="Gene3D" id="1.10.357.10">
    <property type="entry name" value="Tetracycline Repressor, domain 2"/>
    <property type="match status" value="1"/>
</dbReference>
<dbReference type="RefSeq" id="WP_345555005.1">
    <property type="nucleotide sequence ID" value="NZ_BAABIK010000001.1"/>
</dbReference>
<evidence type="ECO:0000313" key="7">
    <source>
        <dbReference type="EMBL" id="GAA4926532.1"/>
    </source>
</evidence>
<dbReference type="PRINTS" id="PR00455">
    <property type="entry name" value="HTHTETR"/>
</dbReference>
<proteinExistence type="predicted"/>
<keyword evidence="8" id="KW-1185">Reference proteome</keyword>
<name>A0ABP9G2C3_9ACTN</name>
<keyword evidence="2" id="KW-0805">Transcription regulation</keyword>
<dbReference type="InterPro" id="IPR001647">
    <property type="entry name" value="HTH_TetR"/>
</dbReference>
<dbReference type="InterPro" id="IPR036271">
    <property type="entry name" value="Tet_transcr_reg_TetR-rel_C_sf"/>
</dbReference>
<feature type="DNA-binding region" description="H-T-H motif" evidence="5">
    <location>
        <begin position="39"/>
        <end position="58"/>
    </location>
</feature>
<reference evidence="8" key="1">
    <citation type="journal article" date="2019" name="Int. J. Syst. Evol. Microbiol.">
        <title>The Global Catalogue of Microorganisms (GCM) 10K type strain sequencing project: providing services to taxonomists for standard genome sequencing and annotation.</title>
        <authorList>
            <consortium name="The Broad Institute Genomics Platform"/>
            <consortium name="The Broad Institute Genome Sequencing Center for Infectious Disease"/>
            <person name="Wu L."/>
            <person name="Ma J."/>
        </authorList>
    </citation>
    <scope>NUCLEOTIDE SEQUENCE [LARGE SCALE GENOMIC DNA]</scope>
    <source>
        <strain evidence="8">JCM 18123</strain>
    </source>
</reference>
<keyword evidence="1" id="KW-0678">Repressor</keyword>
<dbReference type="EMBL" id="BAABIK010000001">
    <property type="protein sequence ID" value="GAA4926532.1"/>
    <property type="molecule type" value="Genomic_DNA"/>
</dbReference>
<evidence type="ECO:0000256" key="3">
    <source>
        <dbReference type="ARBA" id="ARBA00023125"/>
    </source>
</evidence>
<dbReference type="InterPro" id="IPR009057">
    <property type="entry name" value="Homeodomain-like_sf"/>
</dbReference>
<gene>
    <name evidence="7" type="ORF">GCM10023224_01650</name>
</gene>
<keyword evidence="4" id="KW-0804">Transcription</keyword>
<evidence type="ECO:0000256" key="5">
    <source>
        <dbReference type="PROSITE-ProRule" id="PRU00335"/>
    </source>
</evidence>
<evidence type="ECO:0000313" key="8">
    <source>
        <dbReference type="Proteomes" id="UP001499993"/>
    </source>
</evidence>
<dbReference type="PANTHER" id="PTHR30055:SF226">
    <property type="entry name" value="HTH-TYPE TRANSCRIPTIONAL REGULATOR PKSA"/>
    <property type="match status" value="1"/>
</dbReference>
<evidence type="ECO:0000259" key="6">
    <source>
        <dbReference type="PROSITE" id="PS50977"/>
    </source>
</evidence>
<evidence type="ECO:0000256" key="4">
    <source>
        <dbReference type="ARBA" id="ARBA00023163"/>
    </source>
</evidence>
<dbReference type="PANTHER" id="PTHR30055">
    <property type="entry name" value="HTH-TYPE TRANSCRIPTIONAL REGULATOR RUTR"/>
    <property type="match status" value="1"/>
</dbReference>
<dbReference type="Proteomes" id="UP001499993">
    <property type="component" value="Unassembled WGS sequence"/>
</dbReference>
<dbReference type="InterPro" id="IPR039538">
    <property type="entry name" value="BetI_C"/>
</dbReference>
<comment type="caution">
    <text evidence="7">The sequence shown here is derived from an EMBL/GenBank/DDBJ whole genome shotgun (WGS) entry which is preliminary data.</text>
</comment>
<accession>A0ABP9G2C3</accession>
<dbReference type="InterPro" id="IPR050109">
    <property type="entry name" value="HTH-type_TetR-like_transc_reg"/>
</dbReference>
<keyword evidence="3 5" id="KW-0238">DNA-binding</keyword>
<evidence type="ECO:0000256" key="1">
    <source>
        <dbReference type="ARBA" id="ARBA00022491"/>
    </source>
</evidence>
<dbReference type="Pfam" id="PF00440">
    <property type="entry name" value="TetR_N"/>
    <property type="match status" value="1"/>
</dbReference>
<protein>
    <submittedName>
        <fullName evidence="7">TetR family transcriptional regulator</fullName>
    </submittedName>
</protein>